<evidence type="ECO:0000313" key="11">
    <source>
        <dbReference type="Proteomes" id="UP000244928"/>
    </source>
</evidence>
<accession>A0A2S1R9N8</accession>
<dbReference type="InterPro" id="IPR003918">
    <property type="entry name" value="NADH_UbQ_OxRdtase"/>
</dbReference>
<organism evidence="10 11">
    <name type="scientific">Dietzia lutea</name>
    <dbReference type="NCBI Taxonomy" id="546160"/>
    <lineage>
        <taxon>Bacteria</taxon>
        <taxon>Bacillati</taxon>
        <taxon>Actinomycetota</taxon>
        <taxon>Actinomycetes</taxon>
        <taxon>Mycobacteriales</taxon>
        <taxon>Dietziaceae</taxon>
        <taxon>Dietzia</taxon>
    </lineage>
</organism>
<dbReference type="Proteomes" id="UP000244928">
    <property type="component" value="Chromosome"/>
</dbReference>
<gene>
    <name evidence="10" type="ORF">A6035_13450</name>
</gene>
<comment type="similarity">
    <text evidence="2">Belongs to the CPA3 antiporters (TC 2.A.63) subunit D family.</text>
</comment>
<dbReference type="InterPro" id="IPR050586">
    <property type="entry name" value="CPA3_Na-H_Antiporter_D"/>
</dbReference>
<name>A0A2S1R9N8_9ACTN</name>
<dbReference type="OrthoDB" id="9768329at2"/>
<sequence length="496" mass="52015">MTGILLPLVVVAPMLSGVTGVLVRDRRIVSAWLLLVTSVLMLVVGIGLTAAVARQGVIVHEVGLWPAGIAIPLVADMFSSLMITTSALVILMCAVFAVASGESARPMFAPFLLILSAGTYGALLTGDIFNLFVFIEVMLMPSYALLAMFEPQREPAAGRLFLITNLLASMLLLCGVALVYGSAETTNLGVLAGAARESPDVAIGAGVILVALSLKASVVPMHGWLAQTYPFTSPAITAVFSGLHTKVAIYAIYRIYAVVFDGDERFLTLLLVVMTATMVIGVLAALGQNRGRSILSFHMVSQIGYILLGVALFGELGLAAGIFYMIHNIVVKTSLFLTVGAVETRYGTDDIRLVTGLARTESAAAIAFVVAALSLAGLPPSSGFVAKFLIVSAAVEEHRYLVAGIAVAVSLFTLLSMMKIWNGMFWRSERHEPEGEKNEPVRVETRISGALVAPGLTLALVTIGLGLGAQFLLSLSGTAASGLVDTGAYVGAVTGR</sequence>
<keyword evidence="3" id="KW-1003">Cell membrane</keyword>
<feature type="transmembrane region" description="Helical" evidence="8">
    <location>
        <begin position="294"/>
        <end position="313"/>
    </location>
</feature>
<evidence type="ECO:0000256" key="3">
    <source>
        <dbReference type="ARBA" id="ARBA00022475"/>
    </source>
</evidence>
<feature type="transmembrane region" description="Helical" evidence="8">
    <location>
        <begin position="160"/>
        <end position="181"/>
    </location>
</feature>
<evidence type="ECO:0000313" key="10">
    <source>
        <dbReference type="EMBL" id="AWH93010.1"/>
    </source>
</evidence>
<dbReference type="GO" id="GO:0005886">
    <property type="term" value="C:plasma membrane"/>
    <property type="evidence" value="ECO:0007669"/>
    <property type="project" value="UniProtKB-SubCell"/>
</dbReference>
<keyword evidence="4 7" id="KW-0812">Transmembrane</keyword>
<feature type="transmembrane region" description="Helical" evidence="8">
    <location>
        <begin position="319"/>
        <end position="342"/>
    </location>
</feature>
<feature type="transmembrane region" description="Helical" evidence="8">
    <location>
        <begin position="265"/>
        <end position="287"/>
    </location>
</feature>
<dbReference type="EMBL" id="CP015449">
    <property type="protein sequence ID" value="AWH93010.1"/>
    <property type="molecule type" value="Genomic_DNA"/>
</dbReference>
<feature type="transmembrane region" description="Helical" evidence="8">
    <location>
        <begin position="106"/>
        <end position="123"/>
    </location>
</feature>
<dbReference type="PANTHER" id="PTHR42703">
    <property type="entry name" value="NADH DEHYDROGENASE"/>
    <property type="match status" value="1"/>
</dbReference>
<dbReference type="InterPro" id="IPR001750">
    <property type="entry name" value="ND/Mrp_TM"/>
</dbReference>
<evidence type="ECO:0000256" key="2">
    <source>
        <dbReference type="ARBA" id="ARBA00005346"/>
    </source>
</evidence>
<feature type="transmembrane region" description="Helical" evidence="8">
    <location>
        <begin position="400"/>
        <end position="421"/>
    </location>
</feature>
<evidence type="ECO:0000256" key="1">
    <source>
        <dbReference type="ARBA" id="ARBA00004651"/>
    </source>
</evidence>
<evidence type="ECO:0000256" key="7">
    <source>
        <dbReference type="RuleBase" id="RU000320"/>
    </source>
</evidence>
<dbReference type="AlphaFoldDB" id="A0A2S1R9N8"/>
<evidence type="ECO:0000256" key="4">
    <source>
        <dbReference type="ARBA" id="ARBA00022692"/>
    </source>
</evidence>
<keyword evidence="5 8" id="KW-1133">Transmembrane helix</keyword>
<keyword evidence="11" id="KW-1185">Reference proteome</keyword>
<dbReference type="GO" id="GO:0042773">
    <property type="term" value="P:ATP synthesis coupled electron transport"/>
    <property type="evidence" value="ECO:0007669"/>
    <property type="project" value="InterPro"/>
</dbReference>
<dbReference type="GO" id="GO:0008137">
    <property type="term" value="F:NADH dehydrogenase (ubiquinone) activity"/>
    <property type="evidence" value="ECO:0007669"/>
    <property type="project" value="InterPro"/>
</dbReference>
<evidence type="ECO:0000256" key="8">
    <source>
        <dbReference type="SAM" id="Phobius"/>
    </source>
</evidence>
<feature type="transmembrane region" description="Helical" evidence="8">
    <location>
        <begin position="451"/>
        <end position="473"/>
    </location>
</feature>
<feature type="transmembrane region" description="Helical" evidence="8">
    <location>
        <begin position="363"/>
        <end position="380"/>
    </location>
</feature>
<dbReference type="Pfam" id="PF00361">
    <property type="entry name" value="Proton_antipo_M"/>
    <property type="match status" value="1"/>
</dbReference>
<proteinExistence type="inferred from homology"/>
<feature type="transmembrane region" description="Helical" evidence="8">
    <location>
        <begin position="129"/>
        <end position="148"/>
    </location>
</feature>
<protein>
    <submittedName>
        <fullName evidence="10">Cation:proton antiporter</fullName>
    </submittedName>
</protein>
<evidence type="ECO:0000259" key="9">
    <source>
        <dbReference type="Pfam" id="PF00361"/>
    </source>
</evidence>
<keyword evidence="6 8" id="KW-0472">Membrane</keyword>
<evidence type="ECO:0000256" key="6">
    <source>
        <dbReference type="ARBA" id="ARBA00023136"/>
    </source>
</evidence>
<dbReference type="PANTHER" id="PTHR42703:SF1">
    <property type="entry name" value="NA(+)_H(+) ANTIPORTER SUBUNIT D1"/>
    <property type="match status" value="1"/>
</dbReference>
<dbReference type="RefSeq" id="WP_108848241.1">
    <property type="nucleotide sequence ID" value="NZ_CP015449.1"/>
</dbReference>
<feature type="transmembrane region" description="Helical" evidence="8">
    <location>
        <begin position="201"/>
        <end position="219"/>
    </location>
</feature>
<evidence type="ECO:0000256" key="5">
    <source>
        <dbReference type="ARBA" id="ARBA00022989"/>
    </source>
</evidence>
<reference evidence="10 11" key="1">
    <citation type="submission" date="2016-04" db="EMBL/GenBank/DDBJ databases">
        <title>Complete genome sequence of Dietzia lutea YIM 80766T, a strain isolated from desert soil in Egypt.</title>
        <authorList>
            <person name="Zhao J."/>
            <person name="Hu B."/>
            <person name="Geng S."/>
            <person name="Nie Y."/>
            <person name="Tang Y."/>
        </authorList>
    </citation>
    <scope>NUCLEOTIDE SEQUENCE [LARGE SCALE GENOMIC DNA]</scope>
    <source>
        <strain evidence="10 11">YIM 80766</strain>
    </source>
</reference>
<feature type="transmembrane region" description="Helical" evidence="8">
    <location>
        <begin position="231"/>
        <end position="253"/>
    </location>
</feature>
<dbReference type="PRINTS" id="PR01437">
    <property type="entry name" value="NUOXDRDTASE4"/>
</dbReference>
<dbReference type="KEGG" id="dlu:A6035_13450"/>
<feature type="transmembrane region" description="Helical" evidence="8">
    <location>
        <begin position="30"/>
        <end position="50"/>
    </location>
</feature>
<feature type="transmembrane region" description="Helical" evidence="8">
    <location>
        <begin position="81"/>
        <end position="99"/>
    </location>
</feature>
<comment type="subcellular location">
    <subcellularLocation>
        <location evidence="1">Cell membrane</location>
        <topology evidence="1">Multi-pass membrane protein</topology>
    </subcellularLocation>
    <subcellularLocation>
        <location evidence="7">Membrane</location>
        <topology evidence="7">Multi-pass membrane protein</topology>
    </subcellularLocation>
</comment>
<feature type="domain" description="NADH:quinone oxidoreductase/Mrp antiporter transmembrane" evidence="9">
    <location>
        <begin position="127"/>
        <end position="413"/>
    </location>
</feature>